<dbReference type="SUPFAM" id="SSF56112">
    <property type="entry name" value="Protein kinase-like (PK-like)"/>
    <property type="match status" value="1"/>
</dbReference>
<dbReference type="InterPro" id="IPR008271">
    <property type="entry name" value="Ser/Thr_kinase_AS"/>
</dbReference>
<dbReference type="InterPro" id="IPR011009">
    <property type="entry name" value="Kinase-like_dom_sf"/>
</dbReference>
<dbReference type="GO" id="GO:0004674">
    <property type="term" value="F:protein serine/threonine kinase activity"/>
    <property type="evidence" value="ECO:0007669"/>
    <property type="project" value="TreeGrafter"/>
</dbReference>
<keyword evidence="4" id="KW-1185">Reference proteome</keyword>
<dbReference type="EMBL" id="MU006230">
    <property type="protein sequence ID" value="KAF2824229.1"/>
    <property type="molecule type" value="Genomic_DNA"/>
</dbReference>
<feature type="region of interest" description="Disordered" evidence="1">
    <location>
        <begin position="78"/>
        <end position="100"/>
    </location>
</feature>
<dbReference type="GO" id="GO:0005737">
    <property type="term" value="C:cytoplasm"/>
    <property type="evidence" value="ECO:0007669"/>
    <property type="project" value="TreeGrafter"/>
</dbReference>
<feature type="compositionally biased region" description="Acidic residues" evidence="1">
    <location>
        <begin position="44"/>
        <end position="53"/>
    </location>
</feature>
<evidence type="ECO:0000256" key="1">
    <source>
        <dbReference type="SAM" id="MobiDB-lite"/>
    </source>
</evidence>
<evidence type="ECO:0000313" key="4">
    <source>
        <dbReference type="Proteomes" id="UP000799424"/>
    </source>
</evidence>
<dbReference type="SMART" id="SM00220">
    <property type="entry name" value="S_TKc"/>
    <property type="match status" value="1"/>
</dbReference>
<name>A0A6A6ZUE8_9PLEO</name>
<dbReference type="PROSITE" id="PS50011">
    <property type="entry name" value="PROTEIN_KINASE_DOM"/>
    <property type="match status" value="1"/>
</dbReference>
<dbReference type="GO" id="GO:0005524">
    <property type="term" value="F:ATP binding"/>
    <property type="evidence" value="ECO:0007669"/>
    <property type="project" value="InterPro"/>
</dbReference>
<evidence type="ECO:0000259" key="2">
    <source>
        <dbReference type="PROSITE" id="PS50011"/>
    </source>
</evidence>
<sequence length="627" mass="70824">MSTDKTTSNAGSPTSDSYPSMSFDRDLEDWSDLVEEGREKIDNEWDSENDELGDLVTSQDPDVMASLYGTSMPKSSFFESMSNRGSPRSPLTSLKKGSLGLASPRSFRTAQSSLASYTTASSVSHSTWQMDAMRAERQIKTVSRAHDEQFKTITQAYDELINTILAGSLTQLATSMTEQEQTQSKRKDIIRKGLLPLKRMTEESVPMSRRSKEVKVLVDDIIDQLIEVSTSMILDLGEESLRSMLRKDISTSITDFFDRYNTSNVAIPDPVFSTEWLKHLHGRGILLSPLEEFDWSGRGQHIEYSPDEEEDIPLKYERTLGHSQTAVVDSVRCRRILLARKKITCNRRLKKEDAIVEVEHLQRLQHLHVVRVVGTYTFKKELAILVYPATEWDLDKYMDDLCDDAQRGSELKLRAKSLIIFLGCLSNAIYFIHSQKVKHMDIKPKNLLVRLRYGNSYRIYVADFGIARAYTSAADAETDSPTSFTRTYAAPEVVHQDTRGFSADIFSLGCVFMEMMATLSSCFRIDGAHDGRQRLLDVRKAASANSSFYANIGVVRQWYYGLVEHYAFAPSWDLHPDKIPKEMLDMIPRMISKTSTSRPTASTLIAIAAVLRCIDCDMGPEPFEAAN</sequence>
<gene>
    <name evidence="3" type="ORF">CC86DRAFT_52252</name>
</gene>
<dbReference type="Proteomes" id="UP000799424">
    <property type="component" value="Unassembled WGS sequence"/>
</dbReference>
<dbReference type="PANTHER" id="PTHR44167:SF24">
    <property type="entry name" value="SERINE_THREONINE-PROTEIN KINASE CHK2"/>
    <property type="match status" value="1"/>
</dbReference>
<feature type="domain" description="Protein kinase" evidence="2">
    <location>
        <begin position="314"/>
        <end position="611"/>
    </location>
</feature>
<feature type="compositionally biased region" description="Polar residues" evidence="1">
    <location>
        <begin position="78"/>
        <end position="92"/>
    </location>
</feature>
<accession>A0A6A6ZUE8</accession>
<feature type="compositionally biased region" description="Polar residues" evidence="1">
    <location>
        <begin position="1"/>
        <end position="20"/>
    </location>
</feature>
<dbReference type="GO" id="GO:0005634">
    <property type="term" value="C:nucleus"/>
    <property type="evidence" value="ECO:0007669"/>
    <property type="project" value="TreeGrafter"/>
</dbReference>
<dbReference type="OrthoDB" id="4062651at2759"/>
<dbReference type="InterPro" id="IPR000719">
    <property type="entry name" value="Prot_kinase_dom"/>
</dbReference>
<reference evidence="3" key="1">
    <citation type="journal article" date="2020" name="Stud. Mycol.">
        <title>101 Dothideomycetes genomes: a test case for predicting lifestyles and emergence of pathogens.</title>
        <authorList>
            <person name="Haridas S."/>
            <person name="Albert R."/>
            <person name="Binder M."/>
            <person name="Bloem J."/>
            <person name="Labutti K."/>
            <person name="Salamov A."/>
            <person name="Andreopoulos B."/>
            <person name="Baker S."/>
            <person name="Barry K."/>
            <person name="Bills G."/>
            <person name="Bluhm B."/>
            <person name="Cannon C."/>
            <person name="Castanera R."/>
            <person name="Culley D."/>
            <person name="Daum C."/>
            <person name="Ezra D."/>
            <person name="Gonzalez J."/>
            <person name="Henrissat B."/>
            <person name="Kuo A."/>
            <person name="Liang C."/>
            <person name="Lipzen A."/>
            <person name="Lutzoni F."/>
            <person name="Magnuson J."/>
            <person name="Mondo S."/>
            <person name="Nolan M."/>
            <person name="Ohm R."/>
            <person name="Pangilinan J."/>
            <person name="Park H.-J."/>
            <person name="Ramirez L."/>
            <person name="Alfaro M."/>
            <person name="Sun H."/>
            <person name="Tritt A."/>
            <person name="Yoshinaga Y."/>
            <person name="Zwiers L.-H."/>
            <person name="Turgeon B."/>
            <person name="Goodwin S."/>
            <person name="Spatafora J."/>
            <person name="Crous P."/>
            <person name="Grigoriev I."/>
        </authorList>
    </citation>
    <scope>NUCLEOTIDE SEQUENCE</scope>
    <source>
        <strain evidence="3">CBS 113818</strain>
    </source>
</reference>
<proteinExistence type="predicted"/>
<protein>
    <submittedName>
        <fullName evidence="3">Kinase-like protein</fullName>
    </submittedName>
</protein>
<dbReference type="Gene3D" id="1.10.510.10">
    <property type="entry name" value="Transferase(Phosphotransferase) domain 1"/>
    <property type="match status" value="1"/>
</dbReference>
<dbReference type="Pfam" id="PF00069">
    <property type="entry name" value="Pkinase"/>
    <property type="match status" value="1"/>
</dbReference>
<feature type="region of interest" description="Disordered" evidence="1">
    <location>
        <begin position="1"/>
        <end position="56"/>
    </location>
</feature>
<keyword evidence="3" id="KW-0808">Transferase</keyword>
<dbReference type="CDD" id="cd00180">
    <property type="entry name" value="PKc"/>
    <property type="match status" value="1"/>
</dbReference>
<dbReference type="GO" id="GO:0044773">
    <property type="term" value="P:mitotic DNA damage checkpoint signaling"/>
    <property type="evidence" value="ECO:0007669"/>
    <property type="project" value="TreeGrafter"/>
</dbReference>
<dbReference type="PROSITE" id="PS00108">
    <property type="entry name" value="PROTEIN_KINASE_ST"/>
    <property type="match status" value="1"/>
</dbReference>
<organism evidence="3 4">
    <name type="scientific">Ophiobolus disseminans</name>
    <dbReference type="NCBI Taxonomy" id="1469910"/>
    <lineage>
        <taxon>Eukaryota</taxon>
        <taxon>Fungi</taxon>
        <taxon>Dikarya</taxon>
        <taxon>Ascomycota</taxon>
        <taxon>Pezizomycotina</taxon>
        <taxon>Dothideomycetes</taxon>
        <taxon>Pleosporomycetidae</taxon>
        <taxon>Pleosporales</taxon>
        <taxon>Pleosporineae</taxon>
        <taxon>Phaeosphaeriaceae</taxon>
        <taxon>Ophiobolus</taxon>
    </lineage>
</organism>
<dbReference type="PANTHER" id="PTHR44167">
    <property type="entry name" value="OVARIAN-SPECIFIC SERINE/THREONINE-PROTEIN KINASE LOK-RELATED"/>
    <property type="match status" value="1"/>
</dbReference>
<dbReference type="AlphaFoldDB" id="A0A6A6ZUE8"/>
<keyword evidence="3" id="KW-0418">Kinase</keyword>
<evidence type="ECO:0000313" key="3">
    <source>
        <dbReference type="EMBL" id="KAF2824229.1"/>
    </source>
</evidence>